<dbReference type="Pfam" id="PF16656">
    <property type="entry name" value="Pur_ac_phosph_N"/>
    <property type="match status" value="1"/>
</dbReference>
<accession>A0A0D2JRB2</accession>
<dbReference type="RefSeq" id="WP_044351165.1">
    <property type="nucleotide sequence ID" value="NZ_AZAC01000035.1"/>
</dbReference>
<evidence type="ECO:0000313" key="4">
    <source>
        <dbReference type="EMBL" id="KIX12000.1"/>
    </source>
</evidence>
<dbReference type="Proteomes" id="UP000032233">
    <property type="component" value="Unassembled WGS sequence"/>
</dbReference>
<dbReference type="InterPro" id="IPR008963">
    <property type="entry name" value="Purple_acid_Pase-like_N"/>
</dbReference>
<evidence type="ECO:0000256" key="1">
    <source>
        <dbReference type="ARBA" id="ARBA00022729"/>
    </source>
</evidence>
<protein>
    <recommendedName>
        <fullName evidence="3">Fibronectin type-III domain-containing protein</fullName>
    </recommendedName>
</protein>
<dbReference type="STRING" id="1429043.X474_21095"/>
<keyword evidence="1" id="KW-0732">Signal</keyword>
<sequence>MRTKSWFFLGWPLVLANLLLFFAGCAPVEEKPPAALYTPPRLHAYAASDNQINLGWFPGKECSCPTCVCRLVREKEILTQDARQDYEDTGLKPDTTYEYRMVGEEGVVARVTARTRPEQIIRKTPYLIFNDDPHTMTVMWQTTGEPDSTSIQWSTDPQFKRSGGKDSSYGELPVGVDSLGLDENLYSFTIKNLSPDTTIFYRVFVNSETYKGSFKTPPSRQAPEVSFYAYGNTRRFPQAHDLVAAGIRQDIAQDPARRQTICLHTGDFVTFGMDESYWDSEFFNPDFEHIQKFLGSVPLVGALGRHEIARYPWFLPPGDGTGGHFFHKYWPLSMLTTRLPKSKDFYYSFDYGQVHFIVLDPFPTRMDPKLGFEVSWNAWPVSAQYKWLEQDLNENQGKWLVVMINSPLYAPIKSDPKVREFFEPLFQKYGVNLVLQGENPFYAREDVEGISYVTLGGGGAALKSPWPKDGKPPKDYQGVFALDYHFARVDVNPEAMVVSVMKPGGQEIDTFSINRPVKGSKK</sequence>
<reference evidence="4 5" key="1">
    <citation type="submission" date="2013-11" db="EMBL/GenBank/DDBJ databases">
        <title>Metagenomic analysis of a methanogenic consortium involved in long chain n-alkane degradation.</title>
        <authorList>
            <person name="Davidova I.A."/>
            <person name="Callaghan A.V."/>
            <person name="Wawrik B."/>
            <person name="Pruitt S."/>
            <person name="Marks C."/>
            <person name="Duncan K.E."/>
            <person name="Suflita J.M."/>
        </authorList>
    </citation>
    <scope>NUCLEOTIDE SEQUENCE [LARGE SCALE GENOMIC DNA]</scope>
    <source>
        <strain evidence="4 5">SPR</strain>
    </source>
</reference>
<name>A0A0D2JRB2_9BACT</name>
<dbReference type="Gene3D" id="2.60.40.380">
    <property type="entry name" value="Purple acid phosphatase-like, N-terminal"/>
    <property type="match status" value="1"/>
</dbReference>
<dbReference type="SUPFAM" id="SSF49363">
    <property type="entry name" value="Purple acid phosphatase, N-terminal domain"/>
    <property type="match status" value="1"/>
</dbReference>
<dbReference type="InterPro" id="IPR003961">
    <property type="entry name" value="FN3_dom"/>
</dbReference>
<dbReference type="PANTHER" id="PTHR22953:SF153">
    <property type="entry name" value="PURPLE ACID PHOSPHATASE"/>
    <property type="match status" value="1"/>
</dbReference>
<evidence type="ECO:0000259" key="3">
    <source>
        <dbReference type="SMART" id="SM00060"/>
    </source>
</evidence>
<feature type="region of interest" description="Disordered" evidence="2">
    <location>
        <begin position="145"/>
        <end position="167"/>
    </location>
</feature>
<feature type="compositionally biased region" description="Polar residues" evidence="2">
    <location>
        <begin position="145"/>
        <end position="157"/>
    </location>
</feature>
<dbReference type="GO" id="GO:0003993">
    <property type="term" value="F:acid phosphatase activity"/>
    <property type="evidence" value="ECO:0007669"/>
    <property type="project" value="InterPro"/>
</dbReference>
<keyword evidence="5" id="KW-1185">Reference proteome</keyword>
<dbReference type="InterPro" id="IPR004843">
    <property type="entry name" value="Calcineurin-like_PHP"/>
</dbReference>
<dbReference type="OrthoDB" id="9804511at2"/>
<dbReference type="InterPro" id="IPR015914">
    <property type="entry name" value="PAPs_N"/>
</dbReference>
<dbReference type="AlphaFoldDB" id="A0A0D2JRB2"/>
<dbReference type="InterPro" id="IPR029052">
    <property type="entry name" value="Metallo-depent_PP-like"/>
</dbReference>
<dbReference type="PANTHER" id="PTHR22953">
    <property type="entry name" value="ACID PHOSPHATASE RELATED"/>
    <property type="match status" value="1"/>
</dbReference>
<feature type="domain" description="Fibronectin type-III" evidence="3">
    <location>
        <begin position="36"/>
        <end position="108"/>
    </location>
</feature>
<dbReference type="SMART" id="SM00060">
    <property type="entry name" value="FN3"/>
    <property type="match status" value="2"/>
</dbReference>
<dbReference type="SUPFAM" id="SSF56300">
    <property type="entry name" value="Metallo-dependent phosphatases"/>
    <property type="match status" value="1"/>
</dbReference>
<dbReference type="Gene3D" id="3.60.21.10">
    <property type="match status" value="1"/>
</dbReference>
<dbReference type="InParanoid" id="A0A0D2JRB2"/>
<gene>
    <name evidence="4" type="ORF">X474_21095</name>
</gene>
<dbReference type="PROSITE" id="PS51257">
    <property type="entry name" value="PROKAR_LIPOPROTEIN"/>
    <property type="match status" value="1"/>
</dbReference>
<feature type="domain" description="Fibronectin type-III" evidence="3">
    <location>
        <begin position="117"/>
        <end position="212"/>
    </location>
</feature>
<organism evidence="4 5">
    <name type="scientific">Dethiosulfatarculus sandiegensis</name>
    <dbReference type="NCBI Taxonomy" id="1429043"/>
    <lineage>
        <taxon>Bacteria</taxon>
        <taxon>Pseudomonadati</taxon>
        <taxon>Thermodesulfobacteriota</taxon>
        <taxon>Desulfarculia</taxon>
        <taxon>Desulfarculales</taxon>
        <taxon>Desulfarculaceae</taxon>
        <taxon>Dethiosulfatarculus</taxon>
    </lineage>
</organism>
<dbReference type="InterPro" id="IPR039331">
    <property type="entry name" value="PAPs-like"/>
</dbReference>
<evidence type="ECO:0000256" key="2">
    <source>
        <dbReference type="SAM" id="MobiDB-lite"/>
    </source>
</evidence>
<dbReference type="EMBL" id="AZAC01000035">
    <property type="protein sequence ID" value="KIX12000.1"/>
    <property type="molecule type" value="Genomic_DNA"/>
</dbReference>
<comment type="caution">
    <text evidence="4">The sequence shown here is derived from an EMBL/GenBank/DDBJ whole genome shotgun (WGS) entry which is preliminary data.</text>
</comment>
<dbReference type="GO" id="GO:0046872">
    <property type="term" value="F:metal ion binding"/>
    <property type="evidence" value="ECO:0007669"/>
    <property type="project" value="InterPro"/>
</dbReference>
<proteinExistence type="predicted"/>
<evidence type="ECO:0000313" key="5">
    <source>
        <dbReference type="Proteomes" id="UP000032233"/>
    </source>
</evidence>
<dbReference type="Pfam" id="PF00149">
    <property type="entry name" value="Metallophos"/>
    <property type="match status" value="1"/>
</dbReference>